<reference evidence="1" key="1">
    <citation type="submission" date="2018-02" db="EMBL/GenBank/DDBJ databases">
        <authorList>
            <person name="Cohen D.B."/>
            <person name="Kent A.D."/>
        </authorList>
    </citation>
    <scope>NUCLEOTIDE SEQUENCE</scope>
</reference>
<protein>
    <submittedName>
        <fullName evidence="1">Uncharacterized protein</fullName>
    </submittedName>
</protein>
<sequence>MLINSADSADRISSYCSRLTVVLLIKSLSKVIVPQEGLHLLLFQHMGLGHPGIRESSYQFFFIGAENWERLTISVVDPSEDAGDFAGDFPLPLAEAEAAWQAWAANLHISASSSGDFPERKSGMEEDGWSSTCLISGNSSKTNFMILSLSKLSQHLTAKFLIKILFLIW</sequence>
<gene>
    <name evidence="1" type="ORF">FSB_LOCUS55751</name>
</gene>
<name>A0A2N9IUN5_FAGSY</name>
<dbReference type="EMBL" id="OIVN01006211">
    <property type="protein sequence ID" value="SPD27869.1"/>
    <property type="molecule type" value="Genomic_DNA"/>
</dbReference>
<dbReference type="AlphaFoldDB" id="A0A2N9IUN5"/>
<accession>A0A2N9IUN5</accession>
<proteinExistence type="predicted"/>
<organism evidence="1">
    <name type="scientific">Fagus sylvatica</name>
    <name type="common">Beechnut</name>
    <dbReference type="NCBI Taxonomy" id="28930"/>
    <lineage>
        <taxon>Eukaryota</taxon>
        <taxon>Viridiplantae</taxon>
        <taxon>Streptophyta</taxon>
        <taxon>Embryophyta</taxon>
        <taxon>Tracheophyta</taxon>
        <taxon>Spermatophyta</taxon>
        <taxon>Magnoliopsida</taxon>
        <taxon>eudicotyledons</taxon>
        <taxon>Gunneridae</taxon>
        <taxon>Pentapetalae</taxon>
        <taxon>rosids</taxon>
        <taxon>fabids</taxon>
        <taxon>Fagales</taxon>
        <taxon>Fagaceae</taxon>
        <taxon>Fagus</taxon>
    </lineage>
</organism>
<evidence type="ECO:0000313" key="1">
    <source>
        <dbReference type="EMBL" id="SPD27869.1"/>
    </source>
</evidence>